<dbReference type="EMBL" id="JAVDQA010000007">
    <property type="protein sequence ID" value="MDR6301754.1"/>
    <property type="molecule type" value="Genomic_DNA"/>
</dbReference>
<dbReference type="Pfam" id="PF13205">
    <property type="entry name" value="Big_5"/>
    <property type="match status" value="2"/>
</dbReference>
<accession>A0ABU1K815</accession>
<dbReference type="InterPro" id="IPR013517">
    <property type="entry name" value="FG-GAP"/>
</dbReference>
<dbReference type="Gene3D" id="2.130.10.130">
    <property type="entry name" value="Integrin alpha, N-terminal"/>
    <property type="match status" value="3"/>
</dbReference>
<dbReference type="InterPro" id="IPR026444">
    <property type="entry name" value="Secre_tail"/>
</dbReference>
<feature type="domain" description="Secretion system C-terminal sorting" evidence="3">
    <location>
        <begin position="1447"/>
        <end position="1521"/>
    </location>
</feature>
<dbReference type="InterPro" id="IPR032812">
    <property type="entry name" value="SbsA_Ig"/>
</dbReference>
<evidence type="ECO:0000256" key="1">
    <source>
        <dbReference type="ARBA" id="ARBA00022729"/>
    </source>
</evidence>
<keyword evidence="5" id="KW-1185">Reference proteome</keyword>
<dbReference type="Pfam" id="PF18962">
    <property type="entry name" value="Por_Secre_tail"/>
    <property type="match status" value="1"/>
</dbReference>
<evidence type="ECO:0000313" key="4">
    <source>
        <dbReference type="EMBL" id="MDR6301754.1"/>
    </source>
</evidence>
<evidence type="ECO:0000259" key="3">
    <source>
        <dbReference type="Pfam" id="PF18962"/>
    </source>
</evidence>
<dbReference type="Proteomes" id="UP001257659">
    <property type="component" value="Unassembled WGS sequence"/>
</dbReference>
<sequence length="1524" mass="164545">MQKPITNLYKPILILLLMAMGQVSFGQIISVNSTTPLPLTLNTTTPFPNANNISVDADIMMQFSDIIDANTVNNTTVIVTGSQSGSINGSLTVSGSMIIFNPLNNFKPGEIIRITLTTGITTTSGVSLAQSYALQYTSAATVSFPSNDFVYQENAVTTVDGARSVYAADVDGDGDLDMLSASSDDNTIAWYENIGNQPPVKHIITTNLDRAYSVYAADVDGDGDMDVLSASYNDDTIAWYENDGNQNFTKYTISTTADGAYAVYALDMDGDGDLDVLSASYIDNGVAWYENDGNQNFTKNTIDLTANGARSVYAADMDGDGDIDVLSASFTGDQIAWYENDGNQNFTKNIIINVDGAESVFAIDMDNDGDMDIVSAAGNADTVAWYENDGNQNFTANIITTTANGANSIYAADMDGDGDIDVLNCSYYDDTVAWYQNDGTQNFTKHTITTTADGARLVYAADMDGDGALDLLNASQLDDTVAWYKLIPVLEFKNSNPAVNSNSLAQNGPLALNFNIPVAGATINANNIVIRGSQSGIINGSFTGGGSTTVSFVPTLPFMPGESIYVTLKEDLAPTEGSTLKPERFLEYRVQTDANLPKPFYPVTIIDQIQNGDNNFADMEMIDFDGDGDLDIAVVINDFLETTNAQIELLENDGSQNFTSLTVFSTSYSSINELKAADINGDGTFEFVATSANNNAVILYDYDASSNTFTEQLISNQLREPRSVYLIDMDADGDVDILTAFSFDNTVAWFENTGSLAFNANPNVIDNNVTGAWDVYAIDLDEDGDIDIVSAADDTVAWYENTGNQVFSTANVISNTASGVQDIEVIDMDGDGYLDIVSASYYNDTVEWYKNDGQNNFPTTNIITDQAVGAYQVFPVDVDGDGDIDMMVTSQMDTTFAWYENDGSGSFTNHFIANPNDRPQTILGRDIDKDGDIDVVTLDEKALVSYRFDGIYIYDNDTWTPATPMGNANPEDDVEVRSGATVFDTNLEILNLEVNAGATLAIEDVLKVNGDLINNGDVTFKSTATGNGELGPVQPGASIIGDFTVERYLTGHRAYRMVSSAVNTTGTIHQNWQENANSNVDNPVPGYGTHITGTTIDQTDGFDATPSGNPSLFTLDVANQSFAVVANTDQTTLNAGSPFLLFSRGDRSIDVTSNEATPTSTVLRATGQLLTGDVTQTFSTTNANDFIMFGNPYQATVDLNEVISESTNINANQYYVFDPSLGDHGAYVTVLLPSGSTTGSSTANQYLQPGAGAQIATINNGSASLLFKETAKATDNFTNAPFSTGNDPLVENAQILGLLYTTENYMDGKNEHDSFGILFSNTFNNSLDAQDATKPFNMDENVGIQTADRVLSIERRAMPQTGEAINLHTSQYRATTYTLILKISDIDKEMYLRDDFTGNTKELVNGYNEVDFTVDPNNAESIDTNRFSIHFQQALSVSQKEEVSYKLYPNPIGENGFTITGTHFTGKLVSVVITDLQGRQLFTSKLTANGGVLNVKTPATMASGVYLVTIQEGDTQKTYQIIKN</sequence>
<evidence type="ECO:0000313" key="5">
    <source>
        <dbReference type="Proteomes" id="UP001257659"/>
    </source>
</evidence>
<dbReference type="PANTHER" id="PTHR44103:SF1">
    <property type="entry name" value="PROPROTEIN CONVERTASE P"/>
    <property type="match status" value="1"/>
</dbReference>
<comment type="caution">
    <text evidence="4">The sequence shown here is derived from an EMBL/GenBank/DDBJ whole genome shotgun (WGS) entry which is preliminary data.</text>
</comment>
<reference evidence="4 5" key="1">
    <citation type="submission" date="2023-07" db="EMBL/GenBank/DDBJ databases">
        <title>Genomic Encyclopedia of Type Strains, Phase IV (KMG-IV): sequencing the most valuable type-strain genomes for metagenomic binning, comparative biology and taxonomic classification.</title>
        <authorList>
            <person name="Goeker M."/>
        </authorList>
    </citation>
    <scope>NUCLEOTIDE SEQUENCE [LARGE SCALE GENOMIC DNA]</scope>
    <source>
        <strain evidence="4 5">DSM 102814</strain>
    </source>
</reference>
<dbReference type="PANTHER" id="PTHR44103">
    <property type="entry name" value="PROPROTEIN CONVERTASE P"/>
    <property type="match status" value="1"/>
</dbReference>
<evidence type="ECO:0000259" key="2">
    <source>
        <dbReference type="Pfam" id="PF13205"/>
    </source>
</evidence>
<dbReference type="NCBIfam" id="TIGR04183">
    <property type="entry name" value="Por_Secre_tail"/>
    <property type="match status" value="1"/>
</dbReference>
<dbReference type="Pfam" id="PF13517">
    <property type="entry name" value="FG-GAP_3"/>
    <property type="match status" value="5"/>
</dbReference>
<dbReference type="SUPFAM" id="SSF69318">
    <property type="entry name" value="Integrin alpha N-terminal domain"/>
    <property type="match status" value="3"/>
</dbReference>
<feature type="domain" description="SbsA Ig-like" evidence="2">
    <location>
        <begin position="38"/>
        <end position="137"/>
    </location>
</feature>
<evidence type="ECO:0008006" key="6">
    <source>
        <dbReference type="Google" id="ProtNLM"/>
    </source>
</evidence>
<name>A0ABU1K815_9FLAO</name>
<protein>
    <recommendedName>
        <fullName evidence="6">Secreted protein (Por secretion system target)</fullName>
    </recommendedName>
</protein>
<organism evidence="4 5">
    <name type="scientific">Mesonia maritima</name>
    <dbReference type="NCBI Taxonomy" id="1793873"/>
    <lineage>
        <taxon>Bacteria</taxon>
        <taxon>Pseudomonadati</taxon>
        <taxon>Bacteroidota</taxon>
        <taxon>Flavobacteriia</taxon>
        <taxon>Flavobacteriales</taxon>
        <taxon>Flavobacteriaceae</taxon>
        <taxon>Mesonia</taxon>
    </lineage>
</organism>
<proteinExistence type="predicted"/>
<keyword evidence="1" id="KW-0732">Signal</keyword>
<dbReference type="InterPro" id="IPR028994">
    <property type="entry name" value="Integrin_alpha_N"/>
</dbReference>
<dbReference type="RefSeq" id="WP_309729440.1">
    <property type="nucleotide sequence ID" value="NZ_JAVDQA010000007.1"/>
</dbReference>
<gene>
    <name evidence="4" type="ORF">GGR31_002424</name>
</gene>
<feature type="domain" description="SbsA Ig-like" evidence="2">
    <location>
        <begin position="491"/>
        <end position="578"/>
    </location>
</feature>